<evidence type="ECO:0000313" key="1">
    <source>
        <dbReference type="EMBL" id="KAG9334085.1"/>
    </source>
</evidence>
<dbReference type="EMBL" id="JAFBMS010000164">
    <property type="protein sequence ID" value="KAG9334085.1"/>
    <property type="molecule type" value="Genomic_DNA"/>
</dbReference>
<keyword evidence="2" id="KW-1185">Reference proteome</keyword>
<gene>
    <name evidence="1" type="ORF">JZ751_009177</name>
</gene>
<reference evidence="1" key="1">
    <citation type="thesis" date="2021" institute="BYU ScholarsArchive" country="Provo, UT, USA">
        <title>Applications of and Algorithms for Genome Assembly and Genomic Analyses with an Emphasis on Marine Teleosts.</title>
        <authorList>
            <person name="Pickett B.D."/>
        </authorList>
    </citation>
    <scope>NUCLEOTIDE SEQUENCE</scope>
    <source>
        <strain evidence="1">HI-2016</strain>
    </source>
</reference>
<comment type="caution">
    <text evidence="1">The sequence shown here is derived from an EMBL/GenBank/DDBJ whole genome shotgun (WGS) entry which is preliminary data.</text>
</comment>
<dbReference type="Proteomes" id="UP000824540">
    <property type="component" value="Unassembled WGS sequence"/>
</dbReference>
<protein>
    <submittedName>
        <fullName evidence="1">Uncharacterized protein</fullName>
    </submittedName>
</protein>
<accession>A0A8T2N0Y3</accession>
<sequence>MRQKPKRKRIIKMRQKVKDRRLRSMAFLRALSSSTFFRISSSVSCLIFSNFDLRFLACMEPVLFNLLSSLYSVLTTFELSLISSCSKGEEMGKWIKQMLKNIRDYERLSFETMHFSPIPSPQTPLPTMFFRAKAKSLFSSSRRCLASSSAALCSSACLWRSSSSKLMLSLPGLSFSVAIVVARMSSSSSTTCRGTSC</sequence>
<dbReference type="AlphaFoldDB" id="A0A8T2N0Y3"/>
<name>A0A8T2N0Y3_9TELE</name>
<proteinExistence type="predicted"/>
<organism evidence="1 2">
    <name type="scientific">Albula glossodonta</name>
    <name type="common">roundjaw bonefish</name>
    <dbReference type="NCBI Taxonomy" id="121402"/>
    <lineage>
        <taxon>Eukaryota</taxon>
        <taxon>Metazoa</taxon>
        <taxon>Chordata</taxon>
        <taxon>Craniata</taxon>
        <taxon>Vertebrata</taxon>
        <taxon>Euteleostomi</taxon>
        <taxon>Actinopterygii</taxon>
        <taxon>Neopterygii</taxon>
        <taxon>Teleostei</taxon>
        <taxon>Albuliformes</taxon>
        <taxon>Albulidae</taxon>
        <taxon>Albula</taxon>
    </lineage>
</organism>
<evidence type="ECO:0000313" key="2">
    <source>
        <dbReference type="Proteomes" id="UP000824540"/>
    </source>
</evidence>